<comment type="caution">
    <text evidence="2">The sequence shown here is derived from an EMBL/GenBank/DDBJ whole genome shotgun (WGS) entry which is preliminary data.</text>
</comment>
<keyword evidence="3" id="KW-1185">Reference proteome</keyword>
<dbReference type="OrthoDB" id="3010635at2759"/>
<dbReference type="PRINTS" id="PR01217">
    <property type="entry name" value="PRICHEXTENSN"/>
</dbReference>
<organism evidence="2 3">
    <name type="scientific">Cyclocybe aegerita</name>
    <name type="common">Black poplar mushroom</name>
    <name type="synonym">Agrocybe aegerita</name>
    <dbReference type="NCBI Taxonomy" id="1973307"/>
    <lineage>
        <taxon>Eukaryota</taxon>
        <taxon>Fungi</taxon>
        <taxon>Dikarya</taxon>
        <taxon>Basidiomycota</taxon>
        <taxon>Agaricomycotina</taxon>
        <taxon>Agaricomycetes</taxon>
        <taxon>Agaricomycetidae</taxon>
        <taxon>Agaricales</taxon>
        <taxon>Agaricineae</taxon>
        <taxon>Bolbitiaceae</taxon>
        <taxon>Cyclocybe</taxon>
    </lineage>
</organism>
<dbReference type="Proteomes" id="UP000467700">
    <property type="component" value="Unassembled WGS sequence"/>
</dbReference>
<reference evidence="2 3" key="1">
    <citation type="submission" date="2020-01" db="EMBL/GenBank/DDBJ databases">
        <authorList>
            <person name="Gupta K D."/>
        </authorList>
    </citation>
    <scope>NUCLEOTIDE SEQUENCE [LARGE SCALE GENOMIC DNA]</scope>
</reference>
<evidence type="ECO:0000313" key="3">
    <source>
        <dbReference type="Proteomes" id="UP000467700"/>
    </source>
</evidence>
<protein>
    <submittedName>
        <fullName evidence="2">Uncharacterized protein</fullName>
    </submittedName>
</protein>
<proteinExistence type="predicted"/>
<evidence type="ECO:0000313" key="2">
    <source>
        <dbReference type="EMBL" id="CAA7262898.1"/>
    </source>
</evidence>
<name>A0A8S0WZR8_CYCAE</name>
<feature type="compositionally biased region" description="Pro residues" evidence="1">
    <location>
        <begin position="114"/>
        <end position="148"/>
    </location>
</feature>
<sequence length="161" mass="17686">MHCRDGTLYGKFDEESFKLEMEYDAIQRRGPSQRTPMTFEQARKVNKLVLTRRCILMLYFCQLVPGWGKVQQYAKDSYREGGVNIGANPSEPPVKPAPKGSSKPSPKRAAKPAPKGPVKPPTKAPPKSPAPRLPVKAPAPKPKVPAPPKALALMQPPVKKP</sequence>
<gene>
    <name evidence="2" type="ORF">AAE3_LOCUS5155</name>
</gene>
<evidence type="ECO:0000256" key="1">
    <source>
        <dbReference type="SAM" id="MobiDB-lite"/>
    </source>
</evidence>
<accession>A0A8S0WZR8</accession>
<dbReference type="AlphaFoldDB" id="A0A8S0WZR8"/>
<dbReference type="EMBL" id="CACVBS010000037">
    <property type="protein sequence ID" value="CAA7262898.1"/>
    <property type="molecule type" value="Genomic_DNA"/>
</dbReference>
<feature type="region of interest" description="Disordered" evidence="1">
    <location>
        <begin position="80"/>
        <end position="161"/>
    </location>
</feature>